<proteinExistence type="predicted"/>
<sequence>MIAAKVALYMSILARTVNAGSFPSKQIPHPSNQTPQEAEARAAAEEHNQRIRGSCTSDSQYCAFDGWVVEKLPYPFGWYATTMARRLKCPEPCSQRHGVRGDCEVTGFPSHPVVSCGL</sequence>
<comment type="caution">
    <text evidence="1">The sequence shown here is derived from an EMBL/GenBank/DDBJ whole genome shotgun (WGS) entry which is preliminary data.</text>
</comment>
<protein>
    <submittedName>
        <fullName evidence="1">Uncharacterized protein</fullName>
    </submittedName>
</protein>
<evidence type="ECO:0000313" key="2">
    <source>
        <dbReference type="Proteomes" id="UP001638806"/>
    </source>
</evidence>
<accession>A0ACC4D813</accession>
<keyword evidence="2" id="KW-1185">Reference proteome</keyword>
<dbReference type="Proteomes" id="UP001638806">
    <property type="component" value="Unassembled WGS sequence"/>
</dbReference>
<gene>
    <name evidence="1" type="ORF">ACCO45_012387</name>
</gene>
<dbReference type="EMBL" id="JBGNUJ010000012">
    <property type="protein sequence ID" value="KAL3952444.1"/>
    <property type="molecule type" value="Genomic_DNA"/>
</dbReference>
<evidence type="ECO:0000313" key="1">
    <source>
        <dbReference type="EMBL" id="KAL3952444.1"/>
    </source>
</evidence>
<name>A0ACC4D813_PURLI</name>
<reference evidence="1" key="1">
    <citation type="submission" date="2024-12" db="EMBL/GenBank/DDBJ databases">
        <title>Comparative genomics and development of molecular markers within Purpureocillium lilacinum and among Purpureocillium species.</title>
        <authorList>
            <person name="Yeh Z.-Y."/>
            <person name="Ni N.-T."/>
            <person name="Lo P.-H."/>
            <person name="Mushyakhwo K."/>
            <person name="Lin C.-F."/>
            <person name="Nai Y.-S."/>
        </authorList>
    </citation>
    <scope>NUCLEOTIDE SEQUENCE</scope>
    <source>
        <strain evidence="1">NCHU-NPUST-175</strain>
    </source>
</reference>
<organism evidence="1 2">
    <name type="scientific">Purpureocillium lilacinum</name>
    <name type="common">Paecilomyces lilacinus</name>
    <dbReference type="NCBI Taxonomy" id="33203"/>
    <lineage>
        <taxon>Eukaryota</taxon>
        <taxon>Fungi</taxon>
        <taxon>Dikarya</taxon>
        <taxon>Ascomycota</taxon>
        <taxon>Pezizomycotina</taxon>
        <taxon>Sordariomycetes</taxon>
        <taxon>Hypocreomycetidae</taxon>
        <taxon>Hypocreales</taxon>
        <taxon>Ophiocordycipitaceae</taxon>
        <taxon>Purpureocillium</taxon>
    </lineage>
</organism>